<accession>A0ACC0VK76</accession>
<organism evidence="1 2">
    <name type="scientific">Peronosclerospora sorghi</name>
    <dbReference type="NCBI Taxonomy" id="230839"/>
    <lineage>
        <taxon>Eukaryota</taxon>
        <taxon>Sar</taxon>
        <taxon>Stramenopiles</taxon>
        <taxon>Oomycota</taxon>
        <taxon>Peronosporomycetes</taxon>
        <taxon>Peronosporales</taxon>
        <taxon>Peronosporaceae</taxon>
        <taxon>Peronosclerospora</taxon>
    </lineage>
</organism>
<comment type="caution">
    <text evidence="1">The sequence shown here is derived from an EMBL/GenBank/DDBJ whole genome shotgun (WGS) entry which is preliminary data.</text>
</comment>
<name>A0ACC0VK76_9STRA</name>
<dbReference type="Proteomes" id="UP001163321">
    <property type="component" value="Chromosome 8"/>
</dbReference>
<evidence type="ECO:0000313" key="1">
    <source>
        <dbReference type="EMBL" id="KAI9906491.1"/>
    </source>
</evidence>
<dbReference type="EMBL" id="CM047587">
    <property type="protein sequence ID" value="KAI9906491.1"/>
    <property type="molecule type" value="Genomic_DNA"/>
</dbReference>
<protein>
    <submittedName>
        <fullName evidence="1">Uncharacterized protein</fullName>
    </submittedName>
</protein>
<evidence type="ECO:0000313" key="2">
    <source>
        <dbReference type="Proteomes" id="UP001163321"/>
    </source>
</evidence>
<gene>
    <name evidence="1" type="ORF">PsorP6_004802</name>
</gene>
<sequence length="148" mass="16920">MALAYLQEQGVNTSIEAQSWMQQHGYASLRAMLDDETLYHVTEEAIFECGLTSPKTEMQPIPTNSSFQSSGYTLDGPCEIWLNDTKVDSGRNCHTEFPRGQHQINYGVCGNSCLLRWYWLGINYIEEIYSWQVYKNCVMLGDSIISTR</sequence>
<reference evidence="1 2" key="1">
    <citation type="journal article" date="2022" name="bioRxiv">
        <title>The genome of the oomycete Peronosclerospora sorghi, a cosmopolitan pathogen of maize and sorghum, is inflated with dispersed pseudogenes.</title>
        <authorList>
            <person name="Fletcher K."/>
            <person name="Martin F."/>
            <person name="Isakeit T."/>
            <person name="Cavanaugh K."/>
            <person name="Magill C."/>
            <person name="Michelmore R."/>
        </authorList>
    </citation>
    <scope>NUCLEOTIDE SEQUENCE [LARGE SCALE GENOMIC DNA]</scope>
    <source>
        <strain evidence="1">P6</strain>
    </source>
</reference>
<keyword evidence="2" id="KW-1185">Reference proteome</keyword>
<proteinExistence type="predicted"/>